<dbReference type="CAZy" id="GT2">
    <property type="family name" value="Glycosyltransferase Family 2"/>
</dbReference>
<sequence>MIYVSTVSHGHGKLISDLQCLCSLNKSDSIRVVIVDNVGESELKEYCQLNQIDYICNDSAKGFGENNNLAFDYVSSKYNPERNDKFLVLNPDVCVEDGVIIDLSKQMDELKSEVATINLFKDDRYSVPDNSVRKFPTLLDLSRSFVGLKNNTIIDKSKLKTPSVVDWAAGSFLMFSCEHYRSLQGFDSMYFMYCEDVDICYRSTRAGMPVTIFPELKGLHLASHANRNVFSKHFYWHVSSALKFLMRKNGIAF</sequence>
<evidence type="ECO:0000313" key="1">
    <source>
        <dbReference type="EMBL" id="ADN75291.1"/>
    </source>
</evidence>
<keyword evidence="1" id="KW-0808">Transferase</keyword>
<protein>
    <submittedName>
        <fullName evidence="1">Glycosyl transferase, group 2 family protein</fullName>
    </submittedName>
</protein>
<dbReference type="SUPFAM" id="SSF53448">
    <property type="entry name" value="Nucleotide-diphospho-sugar transferases"/>
    <property type="match status" value="1"/>
</dbReference>
<evidence type="ECO:0000313" key="2">
    <source>
        <dbReference type="Proteomes" id="UP000006683"/>
    </source>
</evidence>
<dbReference type="GO" id="GO:0016740">
    <property type="term" value="F:transferase activity"/>
    <property type="evidence" value="ECO:0007669"/>
    <property type="project" value="UniProtKB-KW"/>
</dbReference>
<dbReference type="EMBL" id="CP002209">
    <property type="protein sequence ID" value="ADN75291.1"/>
    <property type="molecule type" value="Genomic_DNA"/>
</dbReference>
<gene>
    <name evidence="1" type="ordered locus">Fbal_1082</name>
</gene>
<reference evidence="1 2" key="1">
    <citation type="journal article" date="2010" name="Stand. Genomic Sci.">
        <title>Complete genome sequence of Ferrimonas balearica type strain (PAT).</title>
        <authorList>
            <person name="Nolan M."/>
            <person name="Sikorski J."/>
            <person name="Davenport K."/>
            <person name="Lucas S."/>
            <person name="Glavina Del Rio T."/>
            <person name="Tice H."/>
            <person name="Cheng J."/>
            <person name="Goodwin L."/>
            <person name="Pitluck S."/>
            <person name="Liolios K."/>
            <person name="Ivanova N."/>
            <person name="Mavromatis K."/>
            <person name="Ovchinnikova G."/>
            <person name="Pati A."/>
            <person name="Chen A."/>
            <person name="Palaniappan K."/>
            <person name="Land M."/>
            <person name="Hauser L."/>
            <person name="Chang Y."/>
            <person name="Jeffries C."/>
            <person name="Tapia R."/>
            <person name="Brettin T."/>
            <person name="Detter J."/>
            <person name="Han C."/>
            <person name="Yasawong M."/>
            <person name="Rohde M."/>
            <person name="Tindall B."/>
            <person name="Goker M."/>
            <person name="Woyke T."/>
            <person name="Bristow J."/>
            <person name="Eisen J."/>
            <person name="Markowitz V."/>
            <person name="Hugenholtz P."/>
            <person name="Kyrpides N."/>
            <person name="Klenk H."/>
            <person name="Lapidus A."/>
        </authorList>
    </citation>
    <scope>NUCLEOTIDE SEQUENCE [LARGE SCALE GENOMIC DNA]</scope>
    <source>
        <strain evidence="2">DSM 9799 / CCM 4581 / KCTC 23876 / PAT</strain>
    </source>
</reference>
<dbReference type="InterPro" id="IPR029044">
    <property type="entry name" value="Nucleotide-diphossugar_trans"/>
</dbReference>
<dbReference type="AlphaFoldDB" id="E1SUV0"/>
<dbReference type="Proteomes" id="UP000006683">
    <property type="component" value="Chromosome"/>
</dbReference>
<proteinExistence type="predicted"/>
<dbReference type="HOGENOM" id="CLU_023845_8_0_6"/>
<dbReference type="eggNOG" id="COG1216">
    <property type="taxonomic scope" value="Bacteria"/>
</dbReference>
<name>E1SUV0_FERBD</name>
<dbReference type="Gene3D" id="3.90.550.10">
    <property type="entry name" value="Spore Coat Polysaccharide Biosynthesis Protein SpsA, Chain A"/>
    <property type="match status" value="1"/>
</dbReference>
<dbReference type="PANTHER" id="PTHR43179:SF7">
    <property type="entry name" value="RHAMNOSYLTRANSFERASE WBBL"/>
    <property type="match status" value="1"/>
</dbReference>
<dbReference type="STRING" id="550540.Fbal_1082"/>
<organism evidence="1 2">
    <name type="scientific">Ferrimonas balearica (strain DSM 9799 / CCM 4581 / KCTC 23876 / PAT)</name>
    <dbReference type="NCBI Taxonomy" id="550540"/>
    <lineage>
        <taxon>Bacteria</taxon>
        <taxon>Pseudomonadati</taxon>
        <taxon>Pseudomonadota</taxon>
        <taxon>Gammaproteobacteria</taxon>
        <taxon>Alteromonadales</taxon>
        <taxon>Ferrimonadaceae</taxon>
        <taxon>Ferrimonas</taxon>
    </lineage>
</organism>
<dbReference type="KEGG" id="fbl:Fbal_1082"/>
<accession>E1SUV0</accession>
<keyword evidence="2" id="KW-1185">Reference proteome</keyword>
<dbReference type="PANTHER" id="PTHR43179">
    <property type="entry name" value="RHAMNOSYLTRANSFERASE WBBL"/>
    <property type="match status" value="1"/>
</dbReference>